<accession>A0A2T2WYS7</accession>
<comment type="caution">
    <text evidence="1">The sequence shown here is derived from an EMBL/GenBank/DDBJ whole genome shotgun (WGS) entry which is preliminary data.</text>
</comment>
<dbReference type="AlphaFoldDB" id="A0A2T2WYS7"/>
<organism evidence="1 2">
    <name type="scientific">Sulfobacillus benefaciens</name>
    <dbReference type="NCBI Taxonomy" id="453960"/>
    <lineage>
        <taxon>Bacteria</taxon>
        <taxon>Bacillati</taxon>
        <taxon>Bacillota</taxon>
        <taxon>Clostridia</taxon>
        <taxon>Eubacteriales</taxon>
        <taxon>Clostridiales Family XVII. Incertae Sedis</taxon>
        <taxon>Sulfobacillus</taxon>
    </lineage>
</organism>
<gene>
    <name evidence="1" type="ORF">C7B43_11690</name>
</gene>
<protein>
    <submittedName>
        <fullName evidence="1">Uncharacterized protein</fullName>
    </submittedName>
</protein>
<proteinExistence type="predicted"/>
<evidence type="ECO:0000313" key="2">
    <source>
        <dbReference type="Proteomes" id="UP000242699"/>
    </source>
</evidence>
<name>A0A2T2WYS7_9FIRM</name>
<reference evidence="1 2" key="1">
    <citation type="journal article" date="2014" name="BMC Genomics">
        <title>Comparison of environmental and isolate Sulfobacillus genomes reveals diverse carbon, sulfur, nitrogen, and hydrogen metabolisms.</title>
        <authorList>
            <person name="Justice N.B."/>
            <person name="Norman A."/>
            <person name="Brown C.T."/>
            <person name="Singh A."/>
            <person name="Thomas B.C."/>
            <person name="Banfield J.F."/>
        </authorList>
    </citation>
    <scope>NUCLEOTIDE SEQUENCE [LARGE SCALE GENOMIC DNA]</scope>
    <source>
        <strain evidence="1">AMDSBA1</strain>
    </source>
</reference>
<dbReference type="EMBL" id="PXYT01000026">
    <property type="protein sequence ID" value="PSR27400.1"/>
    <property type="molecule type" value="Genomic_DNA"/>
</dbReference>
<evidence type="ECO:0000313" key="1">
    <source>
        <dbReference type="EMBL" id="PSR27400.1"/>
    </source>
</evidence>
<sequence length="101" mass="11621">MCAPETPTPIGKCLQCVLIRPGVFYLVTDTAQAILCYPRTAKSFFTSDILALAQPWERWLLFTGLGFEKILNLWPAWGETLAQQRHKIITQDVRRLWRGRS</sequence>
<dbReference type="Proteomes" id="UP000242699">
    <property type="component" value="Unassembled WGS sequence"/>
</dbReference>